<sequence>MKQPFKKTVKDAQILMNYAIFLIAIMGNIASDSAYIIVSPLAAMIFHLSDCRRIRYRANY</sequence>
<gene>
    <name evidence="1" type="ORF">BSONL12_15109</name>
</gene>
<evidence type="ECO:0000313" key="2">
    <source>
        <dbReference type="Proteomes" id="UP000011907"/>
    </source>
</evidence>
<dbReference type="Proteomes" id="UP000011907">
    <property type="component" value="Unassembled WGS sequence"/>
</dbReference>
<organism evidence="1 2">
    <name type="scientific">Bacillus sonorensis L12</name>
    <dbReference type="NCBI Taxonomy" id="1274524"/>
    <lineage>
        <taxon>Bacteria</taxon>
        <taxon>Bacillati</taxon>
        <taxon>Bacillota</taxon>
        <taxon>Bacilli</taxon>
        <taxon>Bacillales</taxon>
        <taxon>Bacillaceae</taxon>
        <taxon>Bacillus</taxon>
    </lineage>
</organism>
<accession>M5P0T8</accession>
<comment type="caution">
    <text evidence="1">The sequence shown here is derived from an EMBL/GenBank/DDBJ whole genome shotgun (WGS) entry which is preliminary data.</text>
</comment>
<dbReference type="InterPro" id="IPR004697">
    <property type="entry name" value="AbgT"/>
</dbReference>
<dbReference type="GO" id="GO:0015558">
    <property type="term" value="F:secondary active p-aminobenzoyl-glutamate transmembrane transporter activity"/>
    <property type="evidence" value="ECO:0007669"/>
    <property type="project" value="InterPro"/>
</dbReference>
<dbReference type="EMBL" id="AOFM01000009">
    <property type="protein sequence ID" value="EME73074.1"/>
    <property type="molecule type" value="Genomic_DNA"/>
</dbReference>
<dbReference type="Pfam" id="PF03806">
    <property type="entry name" value="ABG_transport"/>
    <property type="match status" value="1"/>
</dbReference>
<proteinExistence type="predicted"/>
<dbReference type="AlphaFoldDB" id="M5P0T8"/>
<dbReference type="PATRIC" id="fig|1274524.3.peg.3263"/>
<protein>
    <submittedName>
        <fullName evidence="1">Aminobenzoyl-glutamate AbgT family transporter</fullName>
    </submittedName>
</protein>
<dbReference type="GO" id="GO:1902604">
    <property type="term" value="P:p-aminobenzoyl-glutamate transmembrane transport"/>
    <property type="evidence" value="ECO:0007669"/>
    <property type="project" value="InterPro"/>
</dbReference>
<dbReference type="OrthoDB" id="3314392at2"/>
<evidence type="ECO:0000313" key="1">
    <source>
        <dbReference type="EMBL" id="EME73074.1"/>
    </source>
</evidence>
<reference evidence="1 2" key="1">
    <citation type="journal article" date="2013" name="Genome Announc.">
        <title>Draft Whole-Genome Sequence of Bacillus sonorensis Strain L12, a Source of Nonribosomal Lipopeptides.</title>
        <authorList>
            <person name="Adimpong D.B."/>
            <person name="Sorensen K.I."/>
            <person name="Nielsen D.S."/>
            <person name="Thorsen L."/>
            <person name="Rasmussen T.B."/>
            <person name="Derkx P.M."/>
            <person name="Jespersen L."/>
        </authorList>
    </citation>
    <scope>NUCLEOTIDE SEQUENCE [LARGE SCALE GENOMIC DNA]</scope>
    <source>
        <strain evidence="1 2">L12</strain>
    </source>
</reference>
<name>M5P0T8_9BACI</name>